<proteinExistence type="predicted"/>
<evidence type="ECO:0008006" key="5">
    <source>
        <dbReference type="Google" id="ProtNLM"/>
    </source>
</evidence>
<dbReference type="PROSITE" id="PS51257">
    <property type="entry name" value="PROKAR_LIPOPROTEIN"/>
    <property type="match status" value="1"/>
</dbReference>
<comment type="caution">
    <text evidence="3">The sequence shown here is derived from an EMBL/GenBank/DDBJ whole genome shotgun (WGS) entry which is preliminary data.</text>
</comment>
<feature type="signal peptide" evidence="2">
    <location>
        <begin position="1"/>
        <end position="23"/>
    </location>
</feature>
<dbReference type="OrthoDB" id="9805017at2"/>
<dbReference type="eggNOG" id="COG3209">
    <property type="taxonomic scope" value="Bacteria"/>
</dbReference>
<evidence type="ECO:0000313" key="3">
    <source>
        <dbReference type="EMBL" id="EMR04598.1"/>
    </source>
</evidence>
<sequence>MKRPLFFLLLLLGPGFYSCDQLAEDVVPQRELLANGSRSIWASGHGPSVFTLESLYSSTSPFSLQITAAPRRGELQINPHGFLLYKPDPDFRSGRDRMGYMVLQNGQVLASDTLYIQMLTESSQPPCQTGAFSDSLEIVPNCIDQRLDVLTNDLYCQGAAPAISIAVAPAHGAIRQEGDQLYYTPARGYKGSDYFIYQFCQQSGTGAPPACSYAYVQLQIAESSAESCSIEFKPEMFIRSANTEIITKRIALDRLDKDRSCTGSPSMETSINHQSMRVST</sequence>
<feature type="region of interest" description="Disordered" evidence="1">
    <location>
        <begin position="259"/>
        <end position="280"/>
    </location>
</feature>
<accession>M7N7L6</accession>
<dbReference type="Proteomes" id="UP000011910">
    <property type="component" value="Unassembled WGS sequence"/>
</dbReference>
<name>M7N7L6_9BACT</name>
<feature type="compositionally biased region" description="Polar residues" evidence="1">
    <location>
        <begin position="261"/>
        <end position="280"/>
    </location>
</feature>
<feature type="chain" id="PRO_5004081986" description="Lipoprotein" evidence="2">
    <location>
        <begin position="24"/>
        <end position="280"/>
    </location>
</feature>
<evidence type="ECO:0000256" key="1">
    <source>
        <dbReference type="SAM" id="MobiDB-lite"/>
    </source>
</evidence>
<keyword evidence="4" id="KW-1185">Reference proteome</keyword>
<keyword evidence="2" id="KW-0732">Signal</keyword>
<dbReference type="AlphaFoldDB" id="M7N7L6"/>
<organism evidence="3 4">
    <name type="scientific">Cesiribacter andamanensis AMV16</name>
    <dbReference type="NCBI Taxonomy" id="1279009"/>
    <lineage>
        <taxon>Bacteria</taxon>
        <taxon>Pseudomonadati</taxon>
        <taxon>Bacteroidota</taxon>
        <taxon>Cytophagia</taxon>
        <taxon>Cytophagales</taxon>
        <taxon>Cesiribacteraceae</taxon>
        <taxon>Cesiribacter</taxon>
    </lineage>
</organism>
<reference evidence="3 4" key="1">
    <citation type="journal article" date="2013" name="Genome Announc.">
        <title>Draft Genome Sequence of Cesiribacter andamanensis Strain AMV16T, Isolated from a Soil Sample from a Mud Volcano in the Andaman Islands, India.</title>
        <authorList>
            <person name="Shivaji S."/>
            <person name="Ara S."/>
            <person name="Begum Z."/>
            <person name="Srinivas T.N."/>
            <person name="Singh A."/>
            <person name="Kumar Pinnaka A."/>
        </authorList>
    </citation>
    <scope>NUCLEOTIDE SEQUENCE [LARGE SCALE GENOMIC DNA]</scope>
    <source>
        <strain evidence="3 4">AMV16</strain>
    </source>
</reference>
<dbReference type="STRING" id="1279009.ADICEAN_00200"/>
<protein>
    <recommendedName>
        <fullName evidence="5">Lipoprotein</fullName>
    </recommendedName>
</protein>
<evidence type="ECO:0000313" key="4">
    <source>
        <dbReference type="Proteomes" id="UP000011910"/>
    </source>
</evidence>
<evidence type="ECO:0000256" key="2">
    <source>
        <dbReference type="SAM" id="SignalP"/>
    </source>
</evidence>
<dbReference type="Pfam" id="PF17963">
    <property type="entry name" value="Big_9"/>
    <property type="match status" value="1"/>
</dbReference>
<dbReference type="EMBL" id="AODQ01000003">
    <property type="protein sequence ID" value="EMR04598.1"/>
    <property type="molecule type" value="Genomic_DNA"/>
</dbReference>
<dbReference type="Gene3D" id="2.60.40.3440">
    <property type="match status" value="1"/>
</dbReference>
<gene>
    <name evidence="3" type="ORF">ADICEAN_00200</name>
</gene>
<dbReference type="RefSeq" id="WP_009193613.1">
    <property type="nucleotide sequence ID" value="NZ_AODQ01000003.1"/>
</dbReference>